<protein>
    <recommendedName>
        <fullName evidence="5">DUF3558 domain-containing protein</fullName>
    </recommendedName>
</protein>
<comment type="caution">
    <text evidence="3">The sequence shown here is derived from an EMBL/GenBank/DDBJ whole genome shotgun (WGS) entry which is preliminary data.</text>
</comment>
<dbReference type="RefSeq" id="WP_187465923.1">
    <property type="nucleotide sequence ID" value="NZ_JACSIT010000078.1"/>
</dbReference>
<dbReference type="AlphaFoldDB" id="A0A923PGV6"/>
<feature type="compositionally biased region" description="Low complexity" evidence="1">
    <location>
        <begin position="27"/>
        <end position="44"/>
    </location>
</feature>
<name>A0A923PGV6_9BACT</name>
<evidence type="ECO:0000313" key="4">
    <source>
        <dbReference type="Proteomes" id="UP000650081"/>
    </source>
</evidence>
<dbReference type="Proteomes" id="UP000650081">
    <property type="component" value="Unassembled WGS sequence"/>
</dbReference>
<proteinExistence type="predicted"/>
<dbReference type="EMBL" id="JACSIT010000078">
    <property type="protein sequence ID" value="MBC6993825.1"/>
    <property type="molecule type" value="Genomic_DNA"/>
</dbReference>
<keyword evidence="4" id="KW-1185">Reference proteome</keyword>
<sequence length="185" mass="19702">MQRFILLLLLASLAFSCGSQEGEAADEATAADTTATAGAPAEDPMANIAPPPPQCVYLTEAEVLSLFPAGVQIPMPAQRAASSYNSCQYTLDATEWSAGLVLEMPEEDNEIQAIRDEVAGAKGKDAVKLMDFPARILNDGRIIAVEASKPFRVKFSALPKEGFPEAFDAAARRAMIIKLAEATLQ</sequence>
<feature type="region of interest" description="Disordered" evidence="1">
    <location>
        <begin position="26"/>
        <end position="46"/>
    </location>
</feature>
<evidence type="ECO:0000256" key="1">
    <source>
        <dbReference type="SAM" id="MobiDB-lite"/>
    </source>
</evidence>
<keyword evidence="2" id="KW-0732">Signal</keyword>
<organism evidence="3 4">
    <name type="scientific">Neolewinella lacunae</name>
    <dbReference type="NCBI Taxonomy" id="1517758"/>
    <lineage>
        <taxon>Bacteria</taxon>
        <taxon>Pseudomonadati</taxon>
        <taxon>Bacteroidota</taxon>
        <taxon>Saprospiria</taxon>
        <taxon>Saprospirales</taxon>
        <taxon>Lewinellaceae</taxon>
        <taxon>Neolewinella</taxon>
    </lineage>
</organism>
<feature type="signal peptide" evidence="2">
    <location>
        <begin position="1"/>
        <end position="24"/>
    </location>
</feature>
<dbReference type="PROSITE" id="PS51257">
    <property type="entry name" value="PROKAR_LIPOPROTEIN"/>
    <property type="match status" value="1"/>
</dbReference>
<feature type="chain" id="PRO_5037126643" description="DUF3558 domain-containing protein" evidence="2">
    <location>
        <begin position="25"/>
        <end position="185"/>
    </location>
</feature>
<evidence type="ECO:0000313" key="3">
    <source>
        <dbReference type="EMBL" id="MBC6993825.1"/>
    </source>
</evidence>
<evidence type="ECO:0000256" key="2">
    <source>
        <dbReference type="SAM" id="SignalP"/>
    </source>
</evidence>
<gene>
    <name evidence="3" type="ORF">H9S92_06620</name>
</gene>
<evidence type="ECO:0008006" key="5">
    <source>
        <dbReference type="Google" id="ProtNLM"/>
    </source>
</evidence>
<accession>A0A923PGV6</accession>
<reference evidence="3" key="1">
    <citation type="submission" date="2020-08" db="EMBL/GenBank/DDBJ databases">
        <title>Lewinella bacteria from marine environments.</title>
        <authorList>
            <person name="Zhong Y."/>
        </authorList>
    </citation>
    <scope>NUCLEOTIDE SEQUENCE</scope>
    <source>
        <strain evidence="3">KCTC 42187</strain>
    </source>
</reference>